<dbReference type="GO" id="GO:0016878">
    <property type="term" value="F:acid-thiol ligase activity"/>
    <property type="evidence" value="ECO:0007669"/>
    <property type="project" value="UniProtKB-ARBA"/>
</dbReference>
<evidence type="ECO:0000313" key="6">
    <source>
        <dbReference type="Proteomes" id="UP000270219"/>
    </source>
</evidence>
<evidence type="ECO:0000256" key="2">
    <source>
        <dbReference type="ARBA" id="ARBA00022598"/>
    </source>
</evidence>
<dbReference type="Pfam" id="PF00501">
    <property type="entry name" value="AMP-binding"/>
    <property type="match status" value="1"/>
</dbReference>
<proteinExistence type="inferred from homology"/>
<dbReference type="Gene3D" id="3.40.50.12780">
    <property type="entry name" value="N-terminal domain of ligase-like"/>
    <property type="match status" value="1"/>
</dbReference>
<feature type="domain" description="AMP-dependent synthetase/ligase" evidence="3">
    <location>
        <begin position="19"/>
        <end position="380"/>
    </location>
</feature>
<dbReference type="InterPro" id="IPR020845">
    <property type="entry name" value="AMP-binding_CS"/>
</dbReference>
<evidence type="ECO:0000313" key="5">
    <source>
        <dbReference type="EMBL" id="RLL46859.1"/>
    </source>
</evidence>
<evidence type="ECO:0000259" key="4">
    <source>
        <dbReference type="Pfam" id="PF13193"/>
    </source>
</evidence>
<dbReference type="AlphaFoldDB" id="A0A498DQV9"/>
<dbReference type="PANTHER" id="PTHR43767">
    <property type="entry name" value="LONG-CHAIN-FATTY-ACID--COA LIGASE"/>
    <property type="match status" value="1"/>
</dbReference>
<dbReference type="InterPro" id="IPR025110">
    <property type="entry name" value="AMP-bd_C"/>
</dbReference>
<comment type="caution">
    <text evidence="5">The sequence shown here is derived from an EMBL/GenBank/DDBJ whole genome shotgun (WGS) entry which is preliminary data.</text>
</comment>
<organism evidence="5 6">
    <name type="scientific">Oceanobacillus piezotolerans</name>
    <dbReference type="NCBI Taxonomy" id="2448030"/>
    <lineage>
        <taxon>Bacteria</taxon>
        <taxon>Bacillati</taxon>
        <taxon>Bacillota</taxon>
        <taxon>Bacilli</taxon>
        <taxon>Bacillales</taxon>
        <taxon>Bacillaceae</taxon>
        <taxon>Oceanobacillus</taxon>
    </lineage>
</organism>
<name>A0A498DQV9_9BACI</name>
<dbReference type="SUPFAM" id="SSF56801">
    <property type="entry name" value="Acetyl-CoA synthetase-like"/>
    <property type="match status" value="1"/>
</dbReference>
<dbReference type="InterPro" id="IPR042099">
    <property type="entry name" value="ANL_N_sf"/>
</dbReference>
<accession>A0A498DQV9</accession>
<gene>
    <name evidence="5" type="ORF">D8M04_06575</name>
</gene>
<protein>
    <submittedName>
        <fullName evidence="5">Long-chain-fatty-acid--CoA ligase</fullName>
    </submittedName>
</protein>
<reference evidence="5 6" key="1">
    <citation type="submission" date="2018-10" db="EMBL/GenBank/DDBJ databases">
        <title>Oceanobacillus sp. YLB-02 draft genome.</title>
        <authorList>
            <person name="Yu L."/>
        </authorList>
    </citation>
    <scope>NUCLEOTIDE SEQUENCE [LARGE SCALE GENOMIC DNA]</scope>
    <source>
        <strain evidence="5 6">YLB-02</strain>
    </source>
</reference>
<dbReference type="InterPro" id="IPR050237">
    <property type="entry name" value="ATP-dep_AMP-bd_enzyme"/>
</dbReference>
<dbReference type="InterPro" id="IPR045851">
    <property type="entry name" value="AMP-bd_C_sf"/>
</dbReference>
<comment type="similarity">
    <text evidence="1">Belongs to the ATP-dependent AMP-binding enzyme family.</text>
</comment>
<keyword evidence="2 5" id="KW-0436">Ligase</keyword>
<sequence>MTSSSLNLSSQLLVGEMLKRATHKTPHAEAYVYQEQRVTFKEIDERSTKLAAWLQGKGIVKDDKVGFMLKNSMAFPEVAFGVALSGGVGVPINFRLGPSEIEYIVNNSDTKILIIDYDYVDIIRSIRDNLEKVEKVVVVGADNVPDDYIKYESIFDNEFTYQPCEVLADENPCFIVYTSGTTGRPKGAVLTHKNICLNLMNLLYDTKSTLGDSQLIVVPQFHIAGLLLTLFACLTSGKTVIQREFNPVDVLSTVESEGINVLFLVPAMWNFLFQVPNIDDYNLSSLKIASTGAAITPLEVKKRILETFNNAILFDNFGQSETTANTTSNSGEDALRKTESVGKPYINVEVRIVDENMNDVPIGEVGEIVYRGPTVMKEYYKNPEATKEAFEGGWFHSGDLVRMDEEGFIYVVDRKKNMLISGGENIYPAEVEEILYQMPQILECAVIGVPDKEWGESVKAIVVIKPEHTLTEEQVIEYCKKHLASYKKPKVVEFVEELPRNASGKVLKYVLQRESEKMNKN</sequence>
<keyword evidence="6" id="KW-1185">Reference proteome</keyword>
<dbReference type="Gene3D" id="3.30.300.30">
    <property type="match status" value="1"/>
</dbReference>
<dbReference type="Pfam" id="PF13193">
    <property type="entry name" value="AMP-binding_C"/>
    <property type="match status" value="1"/>
</dbReference>
<evidence type="ECO:0000256" key="1">
    <source>
        <dbReference type="ARBA" id="ARBA00006432"/>
    </source>
</evidence>
<dbReference type="Proteomes" id="UP000270219">
    <property type="component" value="Unassembled WGS sequence"/>
</dbReference>
<dbReference type="EMBL" id="RCHR01000002">
    <property type="protein sequence ID" value="RLL46859.1"/>
    <property type="molecule type" value="Genomic_DNA"/>
</dbReference>
<dbReference type="NCBIfam" id="NF004837">
    <property type="entry name" value="PRK06187.1"/>
    <property type="match status" value="1"/>
</dbReference>
<dbReference type="FunFam" id="3.30.300.30:FF:000008">
    <property type="entry name" value="2,3-dihydroxybenzoate-AMP ligase"/>
    <property type="match status" value="1"/>
</dbReference>
<evidence type="ECO:0000259" key="3">
    <source>
        <dbReference type="Pfam" id="PF00501"/>
    </source>
</evidence>
<dbReference type="OrthoDB" id="9765680at2"/>
<feature type="domain" description="AMP-binding enzyme C-terminal" evidence="4">
    <location>
        <begin position="430"/>
        <end position="505"/>
    </location>
</feature>
<dbReference type="RefSeq" id="WP_121522110.1">
    <property type="nucleotide sequence ID" value="NZ_RCHR01000002.1"/>
</dbReference>
<dbReference type="PANTHER" id="PTHR43767:SF1">
    <property type="entry name" value="NONRIBOSOMAL PEPTIDE SYNTHASE PES1 (EUROFUNG)-RELATED"/>
    <property type="match status" value="1"/>
</dbReference>
<dbReference type="PROSITE" id="PS00455">
    <property type="entry name" value="AMP_BINDING"/>
    <property type="match status" value="1"/>
</dbReference>
<dbReference type="CDD" id="cd17631">
    <property type="entry name" value="FACL_FadD13-like"/>
    <property type="match status" value="1"/>
</dbReference>
<dbReference type="InterPro" id="IPR000873">
    <property type="entry name" value="AMP-dep_synth/lig_dom"/>
</dbReference>